<gene>
    <name evidence="1" type="ORF">S01H1_38246</name>
</gene>
<dbReference type="AlphaFoldDB" id="X0UWG4"/>
<reference evidence="1" key="1">
    <citation type="journal article" date="2014" name="Front. Microbiol.">
        <title>High frequency of phylogenetically diverse reductive dehalogenase-homologous genes in deep subseafloor sedimentary metagenomes.</title>
        <authorList>
            <person name="Kawai M."/>
            <person name="Futagami T."/>
            <person name="Toyoda A."/>
            <person name="Takaki Y."/>
            <person name="Nishi S."/>
            <person name="Hori S."/>
            <person name="Arai W."/>
            <person name="Tsubouchi T."/>
            <person name="Morono Y."/>
            <person name="Uchiyama I."/>
            <person name="Ito T."/>
            <person name="Fujiyama A."/>
            <person name="Inagaki F."/>
            <person name="Takami H."/>
        </authorList>
    </citation>
    <scope>NUCLEOTIDE SEQUENCE</scope>
    <source>
        <strain evidence="1">Expedition CK06-06</strain>
    </source>
</reference>
<dbReference type="EMBL" id="BARS01024062">
    <property type="protein sequence ID" value="GAG03507.1"/>
    <property type="molecule type" value="Genomic_DNA"/>
</dbReference>
<evidence type="ECO:0000313" key="1">
    <source>
        <dbReference type="EMBL" id="GAG03507.1"/>
    </source>
</evidence>
<sequence length="103" mass="11376">QTLQKYTFKSLKTGVATILVETQILTPINHPALEAKLIQQASRSTVRFDVDAGRILSQQNDLDKKVIGFRGQASSLHYLMSFTEKLTESPVATAGRSVESARK</sequence>
<name>X0UWG4_9ZZZZ</name>
<accession>X0UWG4</accession>
<feature type="non-terminal residue" evidence="1">
    <location>
        <position position="1"/>
    </location>
</feature>
<protein>
    <submittedName>
        <fullName evidence="1">Uncharacterized protein</fullName>
    </submittedName>
</protein>
<organism evidence="1">
    <name type="scientific">marine sediment metagenome</name>
    <dbReference type="NCBI Taxonomy" id="412755"/>
    <lineage>
        <taxon>unclassified sequences</taxon>
        <taxon>metagenomes</taxon>
        <taxon>ecological metagenomes</taxon>
    </lineage>
</organism>
<comment type="caution">
    <text evidence="1">The sequence shown here is derived from an EMBL/GenBank/DDBJ whole genome shotgun (WGS) entry which is preliminary data.</text>
</comment>
<proteinExistence type="predicted"/>